<evidence type="ECO:0000313" key="2">
    <source>
        <dbReference type="Proteomes" id="UP000327157"/>
    </source>
</evidence>
<reference evidence="1 2" key="1">
    <citation type="submission" date="2019-09" db="EMBL/GenBank/DDBJ databases">
        <authorList>
            <person name="Ou C."/>
        </authorList>
    </citation>
    <scope>NUCLEOTIDE SEQUENCE [LARGE SCALE GENOMIC DNA]</scope>
    <source>
        <strain evidence="1">S2</strain>
        <tissue evidence="1">Leaf</tissue>
    </source>
</reference>
<dbReference type="Proteomes" id="UP000327157">
    <property type="component" value="Chromosome 13"/>
</dbReference>
<protein>
    <submittedName>
        <fullName evidence="1">UDP-glycosyltransferase 85A2-like</fullName>
    </submittedName>
</protein>
<dbReference type="AlphaFoldDB" id="A0A5N5FEF1"/>
<proteinExistence type="predicted"/>
<keyword evidence="2" id="KW-1185">Reference proteome</keyword>
<dbReference type="EMBL" id="SMOL01000753">
    <property type="protein sequence ID" value="KAB2599602.1"/>
    <property type="molecule type" value="Genomic_DNA"/>
</dbReference>
<evidence type="ECO:0000313" key="1">
    <source>
        <dbReference type="EMBL" id="KAB2599602.1"/>
    </source>
</evidence>
<keyword evidence="1" id="KW-0808">Transferase</keyword>
<dbReference type="GO" id="GO:0016740">
    <property type="term" value="F:transferase activity"/>
    <property type="evidence" value="ECO:0007669"/>
    <property type="project" value="UniProtKB-KW"/>
</dbReference>
<reference evidence="1 2" key="3">
    <citation type="submission" date="2019-11" db="EMBL/GenBank/DDBJ databases">
        <title>A de novo genome assembly of a pear dwarfing rootstock.</title>
        <authorList>
            <person name="Wang F."/>
            <person name="Wang J."/>
            <person name="Li S."/>
            <person name="Zhang Y."/>
            <person name="Fang M."/>
            <person name="Ma L."/>
            <person name="Zhao Y."/>
            <person name="Jiang S."/>
        </authorList>
    </citation>
    <scope>NUCLEOTIDE SEQUENCE [LARGE SCALE GENOMIC DNA]</scope>
    <source>
        <strain evidence="1">S2</strain>
        <tissue evidence="1">Leaf</tissue>
    </source>
</reference>
<reference evidence="2" key="2">
    <citation type="submission" date="2019-10" db="EMBL/GenBank/DDBJ databases">
        <title>A de novo genome assembly of a pear dwarfing rootstock.</title>
        <authorList>
            <person name="Wang F."/>
            <person name="Wang J."/>
            <person name="Li S."/>
            <person name="Zhang Y."/>
            <person name="Fang M."/>
            <person name="Ma L."/>
            <person name="Zhao Y."/>
            <person name="Jiang S."/>
        </authorList>
    </citation>
    <scope>NUCLEOTIDE SEQUENCE [LARGE SCALE GENOMIC DNA]</scope>
</reference>
<dbReference type="OrthoDB" id="10467285at2759"/>
<comment type="caution">
    <text evidence="1">The sequence shown here is derived from an EMBL/GenBank/DDBJ whole genome shotgun (WGS) entry which is preliminary data.</text>
</comment>
<sequence length="218" mass="25518">MERNSLETREEVSKLCSLTGNLQRMLDLGYSTLENDHGRKMMRETSFVKELVIPLFPLLKEKRNKEKSKAEPGDDQPTSKKIRELEIDIDHFLQASVNMINLTWAEKGKRNATWEVKEERRPIDRPIEGVIKLSEKPKAAIIKRVILCSRSVGPIIDKKLIKRRKEEEHENHMSIMRAAERETSRNVFQRFEGDSQPKNLSEVFRNYEVSEEVEDREA</sequence>
<gene>
    <name evidence="1" type="ORF">D8674_009873</name>
</gene>
<name>A0A5N5FEF1_9ROSA</name>
<organism evidence="1 2">
    <name type="scientific">Pyrus ussuriensis x Pyrus communis</name>
    <dbReference type="NCBI Taxonomy" id="2448454"/>
    <lineage>
        <taxon>Eukaryota</taxon>
        <taxon>Viridiplantae</taxon>
        <taxon>Streptophyta</taxon>
        <taxon>Embryophyta</taxon>
        <taxon>Tracheophyta</taxon>
        <taxon>Spermatophyta</taxon>
        <taxon>Magnoliopsida</taxon>
        <taxon>eudicotyledons</taxon>
        <taxon>Gunneridae</taxon>
        <taxon>Pentapetalae</taxon>
        <taxon>rosids</taxon>
        <taxon>fabids</taxon>
        <taxon>Rosales</taxon>
        <taxon>Rosaceae</taxon>
        <taxon>Amygdaloideae</taxon>
        <taxon>Maleae</taxon>
        <taxon>Pyrus</taxon>
    </lineage>
</organism>
<accession>A0A5N5FEF1</accession>